<keyword evidence="6" id="KW-0106">Calcium</keyword>
<evidence type="ECO:0000256" key="14">
    <source>
        <dbReference type="SAM" id="Phobius"/>
    </source>
</evidence>
<feature type="transmembrane region" description="Helical" evidence="14">
    <location>
        <begin position="290"/>
        <end position="308"/>
    </location>
</feature>
<gene>
    <name evidence="16" type="ORF">EVOR1521_LOCUS9882</name>
</gene>
<evidence type="ECO:0000256" key="11">
    <source>
        <dbReference type="ARBA" id="ARBA00023180"/>
    </source>
</evidence>
<keyword evidence="10 14" id="KW-0472">Membrane</keyword>
<proteinExistence type="predicted"/>
<dbReference type="GO" id="GO:0008331">
    <property type="term" value="F:high voltage-gated calcium channel activity"/>
    <property type="evidence" value="ECO:0007669"/>
    <property type="project" value="TreeGrafter"/>
</dbReference>
<keyword evidence="7" id="KW-0851">Voltage-gated channel</keyword>
<feature type="transmembrane region" description="Helical" evidence="14">
    <location>
        <begin position="421"/>
        <end position="444"/>
    </location>
</feature>
<dbReference type="SUPFAM" id="SSF81324">
    <property type="entry name" value="Voltage-gated potassium channels"/>
    <property type="match status" value="2"/>
</dbReference>
<keyword evidence="3" id="KW-0109">Calcium transport</keyword>
<evidence type="ECO:0000256" key="8">
    <source>
        <dbReference type="ARBA" id="ARBA00022989"/>
    </source>
</evidence>
<keyword evidence="4" id="KW-0107">Calcium channel</keyword>
<reference evidence="16" key="1">
    <citation type="submission" date="2023-08" db="EMBL/GenBank/DDBJ databases">
        <authorList>
            <person name="Chen Y."/>
            <person name="Shah S."/>
            <person name="Dougan E. K."/>
            <person name="Thang M."/>
            <person name="Chan C."/>
        </authorList>
    </citation>
    <scope>NUCLEOTIDE SEQUENCE</scope>
</reference>
<protein>
    <recommendedName>
        <fullName evidence="15">Ion transport domain-containing protein</fullName>
    </recommendedName>
</protein>
<feature type="transmembrane region" description="Helical" evidence="14">
    <location>
        <begin position="352"/>
        <end position="377"/>
    </location>
</feature>
<evidence type="ECO:0000256" key="1">
    <source>
        <dbReference type="ARBA" id="ARBA00004141"/>
    </source>
</evidence>
<keyword evidence="5 14" id="KW-0812">Transmembrane</keyword>
<dbReference type="GO" id="GO:0005891">
    <property type="term" value="C:voltage-gated calcium channel complex"/>
    <property type="evidence" value="ECO:0007669"/>
    <property type="project" value="TreeGrafter"/>
</dbReference>
<dbReference type="InterPro" id="IPR050599">
    <property type="entry name" value="VDCC_alpha-1_subunit"/>
</dbReference>
<feature type="transmembrane region" description="Helical" evidence="14">
    <location>
        <begin position="190"/>
        <end position="209"/>
    </location>
</feature>
<feature type="transmembrane region" description="Helical" evidence="14">
    <location>
        <begin position="324"/>
        <end position="345"/>
    </location>
</feature>
<evidence type="ECO:0000256" key="13">
    <source>
        <dbReference type="SAM" id="Coils"/>
    </source>
</evidence>
<dbReference type="Pfam" id="PF00520">
    <property type="entry name" value="Ion_trans"/>
    <property type="match status" value="2"/>
</dbReference>
<evidence type="ECO:0000256" key="9">
    <source>
        <dbReference type="ARBA" id="ARBA00023065"/>
    </source>
</evidence>
<keyword evidence="8 14" id="KW-1133">Transmembrane helix</keyword>
<dbReference type="Gene3D" id="1.20.120.350">
    <property type="entry name" value="Voltage-gated potassium channels. Chain C"/>
    <property type="match status" value="2"/>
</dbReference>
<keyword evidence="9" id="KW-0406">Ion transport</keyword>
<evidence type="ECO:0000256" key="3">
    <source>
        <dbReference type="ARBA" id="ARBA00022568"/>
    </source>
</evidence>
<evidence type="ECO:0000256" key="6">
    <source>
        <dbReference type="ARBA" id="ARBA00022837"/>
    </source>
</evidence>
<evidence type="ECO:0000259" key="15">
    <source>
        <dbReference type="Pfam" id="PF00520"/>
    </source>
</evidence>
<dbReference type="GO" id="GO:0098703">
    <property type="term" value="P:calcium ion import across plasma membrane"/>
    <property type="evidence" value="ECO:0007669"/>
    <property type="project" value="TreeGrafter"/>
</dbReference>
<evidence type="ECO:0000256" key="7">
    <source>
        <dbReference type="ARBA" id="ARBA00022882"/>
    </source>
</evidence>
<dbReference type="PANTHER" id="PTHR45628">
    <property type="entry name" value="VOLTAGE-DEPENDENT CALCIUM CHANNEL TYPE A SUBUNIT ALPHA-1"/>
    <property type="match status" value="1"/>
</dbReference>
<keyword evidence="17" id="KW-1185">Reference proteome</keyword>
<feature type="domain" description="Ion transport" evidence="15">
    <location>
        <begin position="290"/>
        <end position="440"/>
    </location>
</feature>
<dbReference type="AlphaFoldDB" id="A0AA36I7I7"/>
<evidence type="ECO:0000256" key="4">
    <source>
        <dbReference type="ARBA" id="ARBA00022673"/>
    </source>
</evidence>
<evidence type="ECO:0000256" key="2">
    <source>
        <dbReference type="ARBA" id="ARBA00022448"/>
    </source>
</evidence>
<dbReference type="PANTHER" id="PTHR45628:SF7">
    <property type="entry name" value="VOLTAGE-DEPENDENT CALCIUM CHANNEL TYPE A SUBUNIT ALPHA-1"/>
    <property type="match status" value="1"/>
</dbReference>
<dbReference type="InterPro" id="IPR027359">
    <property type="entry name" value="Volt_channel_dom_sf"/>
</dbReference>
<keyword evidence="11" id="KW-0325">Glycoprotein</keyword>
<name>A0AA36I7I7_9DINO</name>
<evidence type="ECO:0000313" key="16">
    <source>
        <dbReference type="EMBL" id="CAJ1382521.1"/>
    </source>
</evidence>
<comment type="caution">
    <text evidence="16">The sequence shown here is derived from an EMBL/GenBank/DDBJ whole genome shotgun (WGS) entry which is preliminary data.</text>
</comment>
<keyword evidence="13" id="KW-0175">Coiled coil</keyword>
<evidence type="ECO:0000256" key="12">
    <source>
        <dbReference type="ARBA" id="ARBA00023303"/>
    </source>
</evidence>
<feature type="transmembrane region" description="Helical" evidence="14">
    <location>
        <begin position="159"/>
        <end position="178"/>
    </location>
</feature>
<evidence type="ECO:0000313" key="17">
    <source>
        <dbReference type="Proteomes" id="UP001178507"/>
    </source>
</evidence>
<feature type="coiled-coil region" evidence="13">
    <location>
        <begin position="91"/>
        <end position="125"/>
    </location>
</feature>
<organism evidence="16 17">
    <name type="scientific">Effrenium voratum</name>
    <dbReference type="NCBI Taxonomy" id="2562239"/>
    <lineage>
        <taxon>Eukaryota</taxon>
        <taxon>Sar</taxon>
        <taxon>Alveolata</taxon>
        <taxon>Dinophyceae</taxon>
        <taxon>Suessiales</taxon>
        <taxon>Symbiodiniaceae</taxon>
        <taxon>Effrenium</taxon>
    </lineage>
</organism>
<comment type="subcellular location">
    <subcellularLocation>
        <location evidence="1">Membrane</location>
        <topology evidence="1">Multi-pass membrane protein</topology>
    </subcellularLocation>
</comment>
<accession>A0AA36I7I7</accession>
<dbReference type="InterPro" id="IPR005821">
    <property type="entry name" value="Ion_trans_dom"/>
</dbReference>
<evidence type="ECO:0000256" key="10">
    <source>
        <dbReference type="ARBA" id="ARBA00023136"/>
    </source>
</evidence>
<evidence type="ECO:0000256" key="5">
    <source>
        <dbReference type="ARBA" id="ARBA00022692"/>
    </source>
</evidence>
<dbReference type="EMBL" id="CAUJNA010000913">
    <property type="protein sequence ID" value="CAJ1382521.1"/>
    <property type="molecule type" value="Genomic_DNA"/>
</dbReference>
<sequence>MAAPSLRHADVVSRCLGRSNGFDPSCCGVALSAEGLTGDSAKARKQPGSPAGVGLAKRDLDAVGLDDSSSDGAHDSLLEEGDDMHGLHHRMMDIQKEKADLEMQLARWKAKADKLDHEIKHLEGKERIIADRLDNHSSQSDAEDDTPPGPECVHFVDGALFNAFSMFIVFINVVIMVGKQYWDPLMKISGALWWVDQAFLVFYIVELGLRFTLWHDQLLLHRPCMKTWPYWLDTIIVLTSIIEQWLLPCFTDVSGTGFGALRIFRIFRFVRILRVCGKASSTADWADNDLFVAFMMGVIFLNCIMMGVQEDFPDWSGWGYCENIFLGIFVFELAIRLAHFGWAFFCNDSMWIFNWLDFIIVVGGVADEWIIPIYNFLASNVGAAEQETTLGTVMNMLRVMRLVRLLRLIRLVRSVPPLYNLLKGILEAMQGMLWLLILTVAAPWL</sequence>
<keyword evidence="2" id="KW-0813">Transport</keyword>
<feature type="domain" description="Ion transport" evidence="15">
    <location>
        <begin position="160"/>
        <end position="276"/>
    </location>
</feature>
<dbReference type="Proteomes" id="UP001178507">
    <property type="component" value="Unassembled WGS sequence"/>
</dbReference>
<keyword evidence="12" id="KW-0407">Ion channel</keyword>